<evidence type="ECO:0000313" key="2">
    <source>
        <dbReference type="Proteomes" id="UP001428817"/>
    </source>
</evidence>
<accession>A0ABP9R0Q6</accession>
<evidence type="ECO:0008006" key="3">
    <source>
        <dbReference type="Google" id="ProtNLM"/>
    </source>
</evidence>
<dbReference type="Proteomes" id="UP001428817">
    <property type="component" value="Unassembled WGS sequence"/>
</dbReference>
<proteinExistence type="predicted"/>
<gene>
    <name evidence="1" type="ORF">GCM10023321_66660</name>
</gene>
<evidence type="ECO:0000313" key="1">
    <source>
        <dbReference type="EMBL" id="GAA5170095.1"/>
    </source>
</evidence>
<keyword evidence="2" id="KW-1185">Reference proteome</keyword>
<protein>
    <recommendedName>
        <fullName evidence="3">2'-5' RNA ligase superfamily protein</fullName>
    </recommendedName>
</protein>
<sequence length="171" mass="18483">MLTGVAEALDFFLDDAASARVMEMRARLALAGVPVPAHAPSVRFARGASIPKKARGDLATELRLLVLPELWFAVFGTILTAEPRLVLAVVTDTELLAAHVSVHDALAGRVREPSSRYLPGSWLPHCALSREIPEETLPDALRELHPVTPIRAKVAGIGITDTRTGEVTRLR</sequence>
<reference evidence="2" key="1">
    <citation type="journal article" date="2019" name="Int. J. Syst. Evol. Microbiol.">
        <title>The Global Catalogue of Microorganisms (GCM) 10K type strain sequencing project: providing services to taxonomists for standard genome sequencing and annotation.</title>
        <authorList>
            <consortium name="The Broad Institute Genomics Platform"/>
            <consortium name="The Broad Institute Genome Sequencing Center for Infectious Disease"/>
            <person name="Wu L."/>
            <person name="Ma J."/>
        </authorList>
    </citation>
    <scope>NUCLEOTIDE SEQUENCE [LARGE SCALE GENOMIC DNA]</scope>
    <source>
        <strain evidence="2">JCM 18303</strain>
    </source>
</reference>
<comment type="caution">
    <text evidence="1">The sequence shown here is derived from an EMBL/GenBank/DDBJ whole genome shotgun (WGS) entry which is preliminary data.</text>
</comment>
<name>A0ABP9R0Q6_9PSEU</name>
<organism evidence="1 2">
    <name type="scientific">Pseudonocardia eucalypti</name>
    <dbReference type="NCBI Taxonomy" id="648755"/>
    <lineage>
        <taxon>Bacteria</taxon>
        <taxon>Bacillati</taxon>
        <taxon>Actinomycetota</taxon>
        <taxon>Actinomycetes</taxon>
        <taxon>Pseudonocardiales</taxon>
        <taxon>Pseudonocardiaceae</taxon>
        <taxon>Pseudonocardia</taxon>
    </lineage>
</organism>
<dbReference type="EMBL" id="BAABJP010000043">
    <property type="protein sequence ID" value="GAA5170095.1"/>
    <property type="molecule type" value="Genomic_DNA"/>
</dbReference>